<dbReference type="PROSITE" id="PS50943">
    <property type="entry name" value="HTH_CROC1"/>
    <property type="match status" value="1"/>
</dbReference>
<accession>A0A2T8HLM2</accession>
<dbReference type="CDD" id="cd00093">
    <property type="entry name" value="HTH_XRE"/>
    <property type="match status" value="1"/>
</dbReference>
<dbReference type="OrthoDB" id="1122522at2"/>
<evidence type="ECO:0000313" key="4">
    <source>
        <dbReference type="Proteomes" id="UP000245627"/>
    </source>
</evidence>
<dbReference type="RefSeq" id="WP_116774178.1">
    <property type="nucleotide sequence ID" value="NZ_QDKG01000001.1"/>
</dbReference>
<evidence type="ECO:0000259" key="2">
    <source>
        <dbReference type="PROSITE" id="PS50943"/>
    </source>
</evidence>
<dbReference type="AlphaFoldDB" id="A0A2T8HLM2"/>
<dbReference type="InterPro" id="IPR001387">
    <property type="entry name" value="Cro/C1-type_HTH"/>
</dbReference>
<dbReference type="EMBL" id="QDKG01000001">
    <property type="protein sequence ID" value="PVH26313.1"/>
    <property type="molecule type" value="Genomic_DNA"/>
</dbReference>
<dbReference type="SUPFAM" id="SSF47413">
    <property type="entry name" value="lambda repressor-like DNA-binding domains"/>
    <property type="match status" value="1"/>
</dbReference>
<name>A0A2T8HLM2_9SPHI</name>
<dbReference type="PANTHER" id="PTHR46558">
    <property type="entry name" value="TRACRIPTIONAL REGULATORY PROTEIN-RELATED-RELATED"/>
    <property type="match status" value="1"/>
</dbReference>
<reference evidence="3 4" key="1">
    <citation type="submission" date="2018-04" db="EMBL/GenBank/DDBJ databases">
        <title>Sphingobacterium cortibacter sp. nov.</title>
        <authorList>
            <person name="Li Y."/>
        </authorList>
    </citation>
    <scope>NUCLEOTIDE SEQUENCE [LARGE SCALE GENOMIC DNA]</scope>
    <source>
        <strain evidence="3 4">2c-3</strain>
    </source>
</reference>
<keyword evidence="1" id="KW-0238">DNA-binding</keyword>
<sequence length="78" mass="8942">MNTGTIKATFANNLKSYRSIKGYSQKQLADMFGIKRSSLGSYEECRALPRVDDFYQIANILRVSMESLINDEINWNSK</sequence>
<evidence type="ECO:0000256" key="1">
    <source>
        <dbReference type="ARBA" id="ARBA00023125"/>
    </source>
</evidence>
<proteinExistence type="predicted"/>
<dbReference type="SMART" id="SM00530">
    <property type="entry name" value="HTH_XRE"/>
    <property type="match status" value="1"/>
</dbReference>
<feature type="domain" description="HTH cro/C1-type" evidence="2">
    <location>
        <begin position="14"/>
        <end position="68"/>
    </location>
</feature>
<comment type="caution">
    <text evidence="3">The sequence shown here is derived from an EMBL/GenBank/DDBJ whole genome shotgun (WGS) entry which is preliminary data.</text>
</comment>
<gene>
    <name evidence="3" type="ORF">DC487_01410</name>
</gene>
<dbReference type="GO" id="GO:0003677">
    <property type="term" value="F:DNA binding"/>
    <property type="evidence" value="ECO:0007669"/>
    <property type="project" value="UniProtKB-KW"/>
</dbReference>
<dbReference type="Proteomes" id="UP000245627">
    <property type="component" value="Unassembled WGS sequence"/>
</dbReference>
<dbReference type="Gene3D" id="1.10.260.40">
    <property type="entry name" value="lambda repressor-like DNA-binding domains"/>
    <property type="match status" value="1"/>
</dbReference>
<dbReference type="PANTHER" id="PTHR46558:SF14">
    <property type="entry name" value="HTH-TYPE TRANSCRIPTIONAL REGULATOR ANSR"/>
    <property type="match status" value="1"/>
</dbReference>
<dbReference type="InterPro" id="IPR010982">
    <property type="entry name" value="Lambda_DNA-bd_dom_sf"/>
</dbReference>
<organism evidence="3 4">
    <name type="scientific">Sphingobacterium corticibacter</name>
    <dbReference type="NCBI Taxonomy" id="2171749"/>
    <lineage>
        <taxon>Bacteria</taxon>
        <taxon>Pseudomonadati</taxon>
        <taxon>Bacteroidota</taxon>
        <taxon>Sphingobacteriia</taxon>
        <taxon>Sphingobacteriales</taxon>
        <taxon>Sphingobacteriaceae</taxon>
        <taxon>Sphingobacterium</taxon>
    </lineage>
</organism>
<dbReference type="Pfam" id="PF01381">
    <property type="entry name" value="HTH_3"/>
    <property type="match status" value="1"/>
</dbReference>
<protein>
    <recommendedName>
        <fullName evidence="2">HTH cro/C1-type domain-containing protein</fullName>
    </recommendedName>
</protein>
<keyword evidence="4" id="KW-1185">Reference proteome</keyword>
<evidence type="ECO:0000313" key="3">
    <source>
        <dbReference type="EMBL" id="PVH26313.1"/>
    </source>
</evidence>